<evidence type="ECO:0000256" key="5">
    <source>
        <dbReference type="ARBA" id="ARBA00022989"/>
    </source>
</evidence>
<keyword evidence="5 7" id="KW-1133">Transmembrane helix</keyword>
<dbReference type="EMBL" id="JAEACQ010000382">
    <property type="protein sequence ID" value="MBL7633447.1"/>
    <property type="molecule type" value="Genomic_DNA"/>
</dbReference>
<evidence type="ECO:0000313" key="9">
    <source>
        <dbReference type="EMBL" id="MBL7633447.1"/>
    </source>
</evidence>
<dbReference type="InterPro" id="IPR035906">
    <property type="entry name" value="MetI-like_sf"/>
</dbReference>
<organism evidence="9 10">
    <name type="scientific">Frankia nepalensis</name>
    <dbReference type="NCBI Taxonomy" id="1836974"/>
    <lineage>
        <taxon>Bacteria</taxon>
        <taxon>Bacillati</taxon>
        <taxon>Actinomycetota</taxon>
        <taxon>Actinomycetes</taxon>
        <taxon>Frankiales</taxon>
        <taxon>Frankiaceae</taxon>
        <taxon>Frankia</taxon>
    </lineage>
</organism>
<feature type="transmembrane region" description="Helical" evidence="7">
    <location>
        <begin position="100"/>
        <end position="123"/>
    </location>
</feature>
<dbReference type="Pfam" id="PF19300">
    <property type="entry name" value="BPD_transp_1_N"/>
    <property type="match status" value="1"/>
</dbReference>
<keyword evidence="10" id="KW-1185">Reference proteome</keyword>
<dbReference type="InterPro" id="IPR045621">
    <property type="entry name" value="BPD_transp_1_N"/>
</dbReference>
<evidence type="ECO:0000256" key="3">
    <source>
        <dbReference type="ARBA" id="ARBA00022475"/>
    </source>
</evidence>
<gene>
    <name evidence="9" type="ORF">I7412_41090</name>
</gene>
<sequence>MLGRLVGFRLMGIVPQLALVSVAIFLLTYLIPGSPAAVLLGPRATPEGIAELEERLGLDQPLVVQFVEWVGGVLRGDLGTSWFGNKPVTKVISEHLLPTISLTVGGILVAILLGMSAGIVAALRPGALLDRIVGLGTATGLAVPSFWLGVILLGYLAVQLGWFPVLSWTPPSQDVGLWLRGLVLPSIAVGIAGSAVIARHTRSAMLETLAAPYVQTLRAMGTPRRTIVARYAIKNTMVPILSVIAFQLSTLIAASFVVEQVFTIPGIGTQLINAVARKDVPVVQGITLVVAAAVIMIYLLADIGYALLNPRARPQ</sequence>
<evidence type="ECO:0000256" key="2">
    <source>
        <dbReference type="ARBA" id="ARBA00022448"/>
    </source>
</evidence>
<accession>A0A937RN04</accession>
<keyword evidence="6 7" id="KW-0472">Membrane</keyword>
<feature type="transmembrane region" description="Helical" evidence="7">
    <location>
        <begin position="282"/>
        <end position="308"/>
    </location>
</feature>
<comment type="caution">
    <text evidence="9">The sequence shown here is derived from an EMBL/GenBank/DDBJ whole genome shotgun (WGS) entry which is preliminary data.</text>
</comment>
<dbReference type="PROSITE" id="PS50928">
    <property type="entry name" value="ABC_TM1"/>
    <property type="match status" value="1"/>
</dbReference>
<dbReference type="PANTHER" id="PTHR43163">
    <property type="entry name" value="DIPEPTIDE TRANSPORT SYSTEM PERMEASE PROTEIN DPPB-RELATED"/>
    <property type="match status" value="1"/>
</dbReference>
<feature type="transmembrane region" description="Helical" evidence="7">
    <location>
        <begin position="240"/>
        <end position="262"/>
    </location>
</feature>
<feature type="transmembrane region" description="Helical" evidence="7">
    <location>
        <begin position="135"/>
        <end position="157"/>
    </location>
</feature>
<feature type="transmembrane region" description="Helical" evidence="7">
    <location>
        <begin position="177"/>
        <end position="198"/>
    </location>
</feature>
<evidence type="ECO:0000256" key="4">
    <source>
        <dbReference type="ARBA" id="ARBA00022692"/>
    </source>
</evidence>
<comment type="similarity">
    <text evidence="7">Belongs to the binding-protein-dependent transport system permease family.</text>
</comment>
<evidence type="ECO:0000256" key="1">
    <source>
        <dbReference type="ARBA" id="ARBA00004651"/>
    </source>
</evidence>
<feature type="domain" description="ABC transmembrane type-1" evidence="8">
    <location>
        <begin position="96"/>
        <end position="301"/>
    </location>
</feature>
<dbReference type="RefSeq" id="WP_203002232.1">
    <property type="nucleotide sequence ID" value="NZ_JADWYU010000246.1"/>
</dbReference>
<evidence type="ECO:0000313" key="10">
    <source>
        <dbReference type="Proteomes" id="UP000604475"/>
    </source>
</evidence>
<keyword evidence="4 7" id="KW-0812">Transmembrane</keyword>
<dbReference type="Proteomes" id="UP000604475">
    <property type="component" value="Unassembled WGS sequence"/>
</dbReference>
<dbReference type="GO" id="GO:0071916">
    <property type="term" value="F:dipeptide transmembrane transporter activity"/>
    <property type="evidence" value="ECO:0007669"/>
    <property type="project" value="TreeGrafter"/>
</dbReference>
<reference evidence="9" key="1">
    <citation type="submission" date="2020-12" db="EMBL/GenBank/DDBJ databases">
        <title>Genomic characterization of non-nitrogen-fixing Frankia strains.</title>
        <authorList>
            <person name="Carlos-Shanley C."/>
            <person name="Guerra T."/>
            <person name="Hahn D."/>
        </authorList>
    </citation>
    <scope>NUCLEOTIDE SEQUENCE</scope>
    <source>
        <strain evidence="9">CN6</strain>
    </source>
</reference>
<proteinExistence type="inferred from homology"/>
<evidence type="ECO:0000256" key="6">
    <source>
        <dbReference type="ARBA" id="ARBA00023136"/>
    </source>
</evidence>
<dbReference type="CDD" id="cd06261">
    <property type="entry name" value="TM_PBP2"/>
    <property type="match status" value="1"/>
</dbReference>
<dbReference type="Pfam" id="PF00528">
    <property type="entry name" value="BPD_transp_1"/>
    <property type="match status" value="1"/>
</dbReference>
<protein>
    <submittedName>
        <fullName evidence="9">ABC transporter permease</fullName>
    </submittedName>
</protein>
<keyword evidence="3" id="KW-1003">Cell membrane</keyword>
<dbReference type="AlphaFoldDB" id="A0A937RN04"/>
<comment type="subcellular location">
    <subcellularLocation>
        <location evidence="1 7">Cell membrane</location>
        <topology evidence="1 7">Multi-pass membrane protein</topology>
    </subcellularLocation>
</comment>
<evidence type="ECO:0000256" key="7">
    <source>
        <dbReference type="RuleBase" id="RU363032"/>
    </source>
</evidence>
<keyword evidence="2 7" id="KW-0813">Transport</keyword>
<dbReference type="GO" id="GO:0005886">
    <property type="term" value="C:plasma membrane"/>
    <property type="evidence" value="ECO:0007669"/>
    <property type="project" value="UniProtKB-SubCell"/>
</dbReference>
<evidence type="ECO:0000259" key="8">
    <source>
        <dbReference type="PROSITE" id="PS50928"/>
    </source>
</evidence>
<dbReference type="Gene3D" id="1.10.3720.10">
    <property type="entry name" value="MetI-like"/>
    <property type="match status" value="1"/>
</dbReference>
<dbReference type="PANTHER" id="PTHR43163:SF6">
    <property type="entry name" value="DIPEPTIDE TRANSPORT SYSTEM PERMEASE PROTEIN DPPB-RELATED"/>
    <property type="match status" value="1"/>
</dbReference>
<name>A0A937RN04_9ACTN</name>
<dbReference type="InterPro" id="IPR000515">
    <property type="entry name" value="MetI-like"/>
</dbReference>
<feature type="transmembrane region" description="Helical" evidence="7">
    <location>
        <begin position="12"/>
        <end position="31"/>
    </location>
</feature>
<dbReference type="SUPFAM" id="SSF161098">
    <property type="entry name" value="MetI-like"/>
    <property type="match status" value="1"/>
</dbReference>